<keyword evidence="3" id="KW-0597">Phosphoprotein</keyword>
<dbReference type="SMART" id="SM00388">
    <property type="entry name" value="HisKA"/>
    <property type="match status" value="1"/>
</dbReference>
<protein>
    <recommendedName>
        <fullName evidence="2">histidine kinase</fullName>
        <ecNumber evidence="2">2.7.13.3</ecNumber>
    </recommendedName>
</protein>
<reference evidence="8 9" key="1">
    <citation type="submission" date="2016-10" db="EMBL/GenBank/DDBJ databases">
        <authorList>
            <person name="de Groot N.N."/>
        </authorList>
    </citation>
    <scope>NUCLEOTIDE SEQUENCE [LARGE SCALE GENOMIC DNA]</scope>
    <source>
        <strain evidence="8 9">DSM 18610</strain>
    </source>
</reference>
<dbReference type="PRINTS" id="PR00344">
    <property type="entry name" value="BCTRLSENSOR"/>
</dbReference>
<gene>
    <name evidence="8" type="ORF">SAMN04488023_10397</name>
</gene>
<evidence type="ECO:0000256" key="5">
    <source>
        <dbReference type="ARBA" id="ARBA00022777"/>
    </source>
</evidence>
<dbReference type="Proteomes" id="UP000199572">
    <property type="component" value="Unassembled WGS sequence"/>
</dbReference>
<dbReference type="SUPFAM" id="SSF55781">
    <property type="entry name" value="GAF domain-like"/>
    <property type="match status" value="1"/>
</dbReference>
<comment type="catalytic activity">
    <reaction evidence="1">
        <text>ATP + protein L-histidine = ADP + protein N-phospho-L-histidine.</text>
        <dbReference type="EC" id="2.7.13.3"/>
    </reaction>
</comment>
<dbReference type="STRING" id="390241.SAMN04488023_10397"/>
<dbReference type="InterPro" id="IPR003661">
    <property type="entry name" value="HisK_dim/P_dom"/>
</dbReference>
<dbReference type="InterPro" id="IPR003018">
    <property type="entry name" value="GAF"/>
</dbReference>
<evidence type="ECO:0000313" key="8">
    <source>
        <dbReference type="EMBL" id="SER01146.1"/>
    </source>
</evidence>
<evidence type="ECO:0000256" key="1">
    <source>
        <dbReference type="ARBA" id="ARBA00000085"/>
    </source>
</evidence>
<dbReference type="PANTHER" id="PTHR43711:SF1">
    <property type="entry name" value="HISTIDINE KINASE 1"/>
    <property type="match status" value="1"/>
</dbReference>
<keyword evidence="4" id="KW-0808">Transferase</keyword>
<evidence type="ECO:0000256" key="6">
    <source>
        <dbReference type="ARBA" id="ARBA00023012"/>
    </source>
</evidence>
<keyword evidence="9" id="KW-1185">Reference proteome</keyword>
<evidence type="ECO:0000256" key="3">
    <source>
        <dbReference type="ARBA" id="ARBA00022553"/>
    </source>
</evidence>
<dbReference type="CDD" id="cd00082">
    <property type="entry name" value="HisKA"/>
    <property type="match status" value="1"/>
</dbReference>
<dbReference type="Pfam" id="PF01590">
    <property type="entry name" value="GAF"/>
    <property type="match status" value="1"/>
</dbReference>
<dbReference type="PANTHER" id="PTHR43711">
    <property type="entry name" value="TWO-COMPONENT HISTIDINE KINASE"/>
    <property type="match status" value="1"/>
</dbReference>
<dbReference type="CDD" id="cd00075">
    <property type="entry name" value="HATPase"/>
    <property type="match status" value="1"/>
</dbReference>
<evidence type="ECO:0000256" key="4">
    <source>
        <dbReference type="ARBA" id="ARBA00022679"/>
    </source>
</evidence>
<organism evidence="8 9">
    <name type="scientific">Pedobacter rhizosphaerae</name>
    <dbReference type="NCBI Taxonomy" id="390241"/>
    <lineage>
        <taxon>Bacteria</taxon>
        <taxon>Pseudomonadati</taxon>
        <taxon>Bacteroidota</taxon>
        <taxon>Sphingobacteriia</taxon>
        <taxon>Sphingobacteriales</taxon>
        <taxon>Sphingobacteriaceae</taxon>
        <taxon>Pedobacter</taxon>
    </lineage>
</organism>
<dbReference type="InterPro" id="IPR005467">
    <property type="entry name" value="His_kinase_dom"/>
</dbReference>
<dbReference type="InterPro" id="IPR036890">
    <property type="entry name" value="HATPase_C_sf"/>
</dbReference>
<dbReference type="Gene3D" id="3.30.450.40">
    <property type="match status" value="1"/>
</dbReference>
<dbReference type="InterPro" id="IPR036097">
    <property type="entry name" value="HisK_dim/P_sf"/>
</dbReference>
<dbReference type="InterPro" id="IPR004358">
    <property type="entry name" value="Sig_transdc_His_kin-like_C"/>
</dbReference>
<dbReference type="Pfam" id="PF02518">
    <property type="entry name" value="HATPase_c"/>
    <property type="match status" value="1"/>
</dbReference>
<keyword evidence="5" id="KW-0418">Kinase</keyword>
<dbReference type="PROSITE" id="PS50109">
    <property type="entry name" value="HIS_KIN"/>
    <property type="match status" value="1"/>
</dbReference>
<dbReference type="Pfam" id="PF00512">
    <property type="entry name" value="HisKA"/>
    <property type="match status" value="1"/>
</dbReference>
<dbReference type="SMART" id="SM00065">
    <property type="entry name" value="GAF"/>
    <property type="match status" value="1"/>
</dbReference>
<accession>A0A1H9KPR6</accession>
<dbReference type="Gene3D" id="3.30.565.10">
    <property type="entry name" value="Histidine kinase-like ATPase, C-terminal domain"/>
    <property type="match status" value="1"/>
</dbReference>
<dbReference type="InterPro" id="IPR029016">
    <property type="entry name" value="GAF-like_dom_sf"/>
</dbReference>
<evidence type="ECO:0000259" key="7">
    <source>
        <dbReference type="PROSITE" id="PS50109"/>
    </source>
</evidence>
<dbReference type="SUPFAM" id="SSF55874">
    <property type="entry name" value="ATPase domain of HSP90 chaperone/DNA topoisomerase II/histidine kinase"/>
    <property type="match status" value="1"/>
</dbReference>
<dbReference type="InterPro" id="IPR003594">
    <property type="entry name" value="HATPase_dom"/>
</dbReference>
<evidence type="ECO:0000313" key="9">
    <source>
        <dbReference type="Proteomes" id="UP000199572"/>
    </source>
</evidence>
<dbReference type="AlphaFoldDB" id="A0A1H9KPR6"/>
<proteinExistence type="predicted"/>
<dbReference type="Gene3D" id="1.10.287.130">
    <property type="match status" value="1"/>
</dbReference>
<dbReference type="SMART" id="SM00387">
    <property type="entry name" value="HATPase_c"/>
    <property type="match status" value="1"/>
</dbReference>
<sequence length="413" mass="46106">MFYLILKFSKLLTKLFQTKLLNTRVDIKSDIETISRIPAVAHILEIVCKTTGMGFAAVARVTTEKWIACAVRDEINFGLVPGGELTLETTICNEIREHRQPVVIDHVAEDEHFANHHTPLTYGFQSYISIPIILKNGDFFGTLCAIDPKPAKLNNPTITGMFKMFADLIAFHLDAMEEIAESEERLQLEKETSELREQFIAILGHDLKNPVNAISNSSQLLNRMDLDYRGQRLVNIIHDSAFKMTGLIENMLDFASGRLGGGISLTRTHYSNLDTILDQVISEMQIISPERRLMANYDFKHPIYADGKRIAQLFGNLLANAVKYSPAEALIEIVADSDHNGFVLRVSNPGKPIPEEVIERLFQPFSRGEVSPDQKGLGLGLYISFEIAKAHGGTLSVSSCEEQTCFTLNIPAQ</sequence>
<dbReference type="SUPFAM" id="SSF47384">
    <property type="entry name" value="Homodimeric domain of signal transducing histidine kinase"/>
    <property type="match status" value="1"/>
</dbReference>
<evidence type="ECO:0000256" key="2">
    <source>
        <dbReference type="ARBA" id="ARBA00012438"/>
    </source>
</evidence>
<name>A0A1H9KPR6_9SPHI</name>
<feature type="domain" description="Histidine kinase" evidence="7">
    <location>
        <begin position="202"/>
        <end position="413"/>
    </location>
</feature>
<dbReference type="InterPro" id="IPR050736">
    <property type="entry name" value="Sensor_HK_Regulatory"/>
</dbReference>
<dbReference type="GO" id="GO:0000155">
    <property type="term" value="F:phosphorelay sensor kinase activity"/>
    <property type="evidence" value="ECO:0007669"/>
    <property type="project" value="InterPro"/>
</dbReference>
<dbReference type="EMBL" id="FOGG01000003">
    <property type="protein sequence ID" value="SER01146.1"/>
    <property type="molecule type" value="Genomic_DNA"/>
</dbReference>
<keyword evidence="6" id="KW-0902">Two-component regulatory system</keyword>
<dbReference type="EC" id="2.7.13.3" evidence="2"/>